<comment type="caution">
    <text evidence="2">The sequence shown here is derived from an EMBL/GenBank/DDBJ whole genome shotgun (WGS) entry which is preliminary data.</text>
</comment>
<dbReference type="EMBL" id="JAANBB010000353">
    <property type="protein sequence ID" value="KAF7543638.1"/>
    <property type="molecule type" value="Genomic_DNA"/>
</dbReference>
<proteinExistence type="predicted"/>
<evidence type="ECO:0000313" key="2">
    <source>
        <dbReference type="EMBL" id="KAF7543638.1"/>
    </source>
</evidence>
<dbReference type="OrthoDB" id="4725912at2759"/>
<evidence type="ECO:0000313" key="3">
    <source>
        <dbReference type="Proteomes" id="UP000722485"/>
    </source>
</evidence>
<organism evidence="2 3">
    <name type="scientific">Cylindrodendrum hubeiense</name>
    <dbReference type="NCBI Taxonomy" id="595255"/>
    <lineage>
        <taxon>Eukaryota</taxon>
        <taxon>Fungi</taxon>
        <taxon>Dikarya</taxon>
        <taxon>Ascomycota</taxon>
        <taxon>Pezizomycotina</taxon>
        <taxon>Sordariomycetes</taxon>
        <taxon>Hypocreomycetidae</taxon>
        <taxon>Hypocreales</taxon>
        <taxon>Nectriaceae</taxon>
        <taxon>Cylindrodendrum</taxon>
    </lineage>
</organism>
<dbReference type="InterPro" id="IPR046528">
    <property type="entry name" value="DUF6593"/>
</dbReference>
<gene>
    <name evidence="2" type="ORF">G7Z17_g10581</name>
</gene>
<dbReference type="Proteomes" id="UP000722485">
    <property type="component" value="Unassembled WGS sequence"/>
</dbReference>
<dbReference type="AlphaFoldDB" id="A0A9P5GYJ3"/>
<dbReference type="Pfam" id="PF20236">
    <property type="entry name" value="DUF6593"/>
    <property type="match status" value="1"/>
</dbReference>
<feature type="domain" description="DUF6593" evidence="1">
    <location>
        <begin position="35"/>
        <end position="163"/>
    </location>
</feature>
<protein>
    <recommendedName>
        <fullName evidence="1">DUF6593 domain-containing protein</fullName>
    </recommendedName>
</protein>
<accession>A0A9P5GYJ3</accession>
<keyword evidence="3" id="KW-1185">Reference proteome</keyword>
<reference evidence="2" key="1">
    <citation type="submission" date="2020-03" db="EMBL/GenBank/DDBJ databases">
        <title>Draft Genome Sequence of Cylindrodendrum hubeiense.</title>
        <authorList>
            <person name="Buettner E."/>
            <person name="Kellner H."/>
        </authorList>
    </citation>
    <scope>NUCLEOTIDE SEQUENCE</scope>
    <source>
        <strain evidence="2">IHI 201604</strain>
    </source>
</reference>
<evidence type="ECO:0000259" key="1">
    <source>
        <dbReference type="Pfam" id="PF20236"/>
    </source>
</evidence>
<sequence>MSFTPTSQVFKIRKSSNDSKLFLVRPAGSSKHAPPLYSIAFKSKKPNLLVYRGHTNLQNPVGYATFHTFSSTIDMSLGGHHIPLKESTFATKHSFQVPNMGRFQWKYSLLSGSHQLYDASGQKIAKLSSVTLSLRGERKLELMVQCNGFFMDLVVMSAMATEHASGKAAEASEASAEVVSAVVGITT</sequence>
<name>A0A9P5GYJ3_9HYPO</name>